<name>A0AAN9MPC3_PHACN</name>
<proteinExistence type="predicted"/>
<keyword evidence="1" id="KW-0812">Transmembrane</keyword>
<gene>
    <name evidence="2" type="ORF">VNO80_15075</name>
</gene>
<evidence type="ECO:0000313" key="3">
    <source>
        <dbReference type="Proteomes" id="UP001374584"/>
    </source>
</evidence>
<sequence>MINCQLAGRFSHLLFLKNLSLFLISVNFSLSILKGREKYAILKDENDGTKLQAWMRSCGLLADANSEKRRQQQTK</sequence>
<feature type="transmembrane region" description="Helical" evidence="1">
    <location>
        <begin position="12"/>
        <end position="33"/>
    </location>
</feature>
<organism evidence="2 3">
    <name type="scientific">Phaseolus coccineus</name>
    <name type="common">Scarlet runner bean</name>
    <name type="synonym">Phaseolus multiflorus</name>
    <dbReference type="NCBI Taxonomy" id="3886"/>
    <lineage>
        <taxon>Eukaryota</taxon>
        <taxon>Viridiplantae</taxon>
        <taxon>Streptophyta</taxon>
        <taxon>Embryophyta</taxon>
        <taxon>Tracheophyta</taxon>
        <taxon>Spermatophyta</taxon>
        <taxon>Magnoliopsida</taxon>
        <taxon>eudicotyledons</taxon>
        <taxon>Gunneridae</taxon>
        <taxon>Pentapetalae</taxon>
        <taxon>rosids</taxon>
        <taxon>fabids</taxon>
        <taxon>Fabales</taxon>
        <taxon>Fabaceae</taxon>
        <taxon>Papilionoideae</taxon>
        <taxon>50 kb inversion clade</taxon>
        <taxon>NPAAA clade</taxon>
        <taxon>indigoferoid/millettioid clade</taxon>
        <taxon>Phaseoleae</taxon>
        <taxon>Phaseolus</taxon>
    </lineage>
</organism>
<keyword evidence="1" id="KW-0472">Membrane</keyword>
<reference evidence="2 3" key="1">
    <citation type="submission" date="2024-01" db="EMBL/GenBank/DDBJ databases">
        <title>The genomes of 5 underutilized Papilionoideae crops provide insights into root nodulation and disease resistanc.</title>
        <authorList>
            <person name="Jiang F."/>
        </authorList>
    </citation>
    <scope>NUCLEOTIDE SEQUENCE [LARGE SCALE GENOMIC DNA]</scope>
    <source>
        <strain evidence="2">JINMINGXINNONG_FW02</strain>
        <tissue evidence="2">Leaves</tissue>
    </source>
</reference>
<evidence type="ECO:0000256" key="1">
    <source>
        <dbReference type="SAM" id="Phobius"/>
    </source>
</evidence>
<comment type="caution">
    <text evidence="2">The sequence shown here is derived from an EMBL/GenBank/DDBJ whole genome shotgun (WGS) entry which is preliminary data.</text>
</comment>
<protein>
    <submittedName>
        <fullName evidence="2">Uncharacterized protein</fullName>
    </submittedName>
</protein>
<keyword evidence="3" id="KW-1185">Reference proteome</keyword>
<dbReference type="EMBL" id="JAYMYR010000006">
    <property type="protein sequence ID" value="KAK7355813.1"/>
    <property type="molecule type" value="Genomic_DNA"/>
</dbReference>
<dbReference type="Proteomes" id="UP001374584">
    <property type="component" value="Unassembled WGS sequence"/>
</dbReference>
<evidence type="ECO:0000313" key="2">
    <source>
        <dbReference type="EMBL" id="KAK7355813.1"/>
    </source>
</evidence>
<accession>A0AAN9MPC3</accession>
<dbReference type="AlphaFoldDB" id="A0AAN9MPC3"/>
<keyword evidence="1" id="KW-1133">Transmembrane helix</keyword>